<reference evidence="7" key="1">
    <citation type="submission" date="2021-01" db="EMBL/GenBank/DDBJ databases">
        <authorList>
            <consortium name="Genoscope - CEA"/>
            <person name="William W."/>
        </authorList>
    </citation>
    <scope>NUCLEOTIDE SEQUENCE</scope>
</reference>
<keyword evidence="2" id="KW-0677">Repeat</keyword>
<evidence type="ECO:0000313" key="7">
    <source>
        <dbReference type="EMBL" id="CAD8208828.1"/>
    </source>
</evidence>
<accession>A0A8S1Y6U5</accession>
<evidence type="ECO:0000256" key="2">
    <source>
        <dbReference type="ARBA" id="ARBA00022737"/>
    </source>
</evidence>
<comment type="function">
    <text evidence="5">Assembles a suppression complex (suppresome) by tethering SIRT1 and MDM2 to regulate composite modifications of p53/TP53. Confers both deacetylation-mediated functional inactivation, by SIRT1, and ubiquitination-dependent degradation, by MDM2, of p53/TP53, promoting a proliferative and cell survival behaviors. May play a role in the regulation of spermatogenesis.</text>
</comment>
<keyword evidence="3" id="KW-0968">Cytoplasmic vesicle</keyword>
<dbReference type="OrthoDB" id="308512at2759"/>
<dbReference type="EMBL" id="CAJJDP010000147">
    <property type="protein sequence ID" value="CAD8208828.1"/>
    <property type="molecule type" value="Genomic_DNA"/>
</dbReference>
<organism evidence="7 8">
    <name type="scientific">Paramecium octaurelia</name>
    <dbReference type="NCBI Taxonomy" id="43137"/>
    <lineage>
        <taxon>Eukaryota</taxon>
        <taxon>Sar</taxon>
        <taxon>Alveolata</taxon>
        <taxon>Ciliophora</taxon>
        <taxon>Intramacronucleata</taxon>
        <taxon>Oligohymenophorea</taxon>
        <taxon>Peniculida</taxon>
        <taxon>Parameciidae</taxon>
        <taxon>Paramecium</taxon>
    </lineage>
</organism>
<evidence type="ECO:0000256" key="4">
    <source>
        <dbReference type="ARBA" id="ARBA00039854"/>
    </source>
</evidence>
<dbReference type="OMA" id="LYITYDC"/>
<feature type="domain" description="Protein kinase" evidence="6">
    <location>
        <begin position="1"/>
        <end position="340"/>
    </location>
</feature>
<dbReference type="InterPro" id="IPR000719">
    <property type="entry name" value="Prot_kinase_dom"/>
</dbReference>
<dbReference type="InterPro" id="IPR003409">
    <property type="entry name" value="MORN"/>
</dbReference>
<dbReference type="PANTHER" id="PTHR46511:SF1">
    <property type="entry name" value="MORN REPEAT-CONTAINING PROTEIN 3"/>
    <property type="match status" value="1"/>
</dbReference>
<dbReference type="GO" id="GO:0005524">
    <property type="term" value="F:ATP binding"/>
    <property type="evidence" value="ECO:0007669"/>
    <property type="project" value="InterPro"/>
</dbReference>
<dbReference type="SMART" id="SM00220">
    <property type="entry name" value="S_TKc"/>
    <property type="match status" value="1"/>
</dbReference>
<proteinExistence type="predicted"/>
<comment type="subcellular location">
    <subcellularLocation>
        <location evidence="1">Cytoplasmic vesicle</location>
        <location evidence="1">Secretory vesicle</location>
        <location evidence="1">Acrosome</location>
    </subcellularLocation>
</comment>
<dbReference type="InterPro" id="IPR052472">
    <property type="entry name" value="MORN3"/>
</dbReference>
<evidence type="ECO:0000256" key="1">
    <source>
        <dbReference type="ARBA" id="ARBA00004218"/>
    </source>
</evidence>
<evidence type="ECO:0000256" key="3">
    <source>
        <dbReference type="ARBA" id="ARBA00023329"/>
    </source>
</evidence>
<dbReference type="GO" id="GO:0004672">
    <property type="term" value="F:protein kinase activity"/>
    <property type="evidence" value="ECO:0007669"/>
    <property type="project" value="InterPro"/>
</dbReference>
<comment type="caution">
    <text evidence="7">The sequence shown here is derived from an EMBL/GenBank/DDBJ whole genome shotgun (WGS) entry which is preliminary data.</text>
</comment>
<dbReference type="PANTHER" id="PTHR46511">
    <property type="entry name" value="MORN REPEAT-CONTAINING PROTEIN 3"/>
    <property type="match status" value="1"/>
</dbReference>
<dbReference type="GO" id="GO:0001669">
    <property type="term" value="C:acrosomal vesicle"/>
    <property type="evidence" value="ECO:0007669"/>
    <property type="project" value="UniProtKB-SubCell"/>
</dbReference>
<gene>
    <name evidence="7" type="ORF">POCTA_138.1.T1450091</name>
</gene>
<keyword evidence="8" id="KW-1185">Reference proteome</keyword>
<dbReference type="PROSITE" id="PS50011">
    <property type="entry name" value="PROTEIN_KINASE_DOM"/>
    <property type="match status" value="1"/>
</dbReference>
<protein>
    <recommendedName>
        <fullName evidence="4">MORN repeat-containing protein 3</fullName>
    </recommendedName>
</protein>
<dbReference type="Proteomes" id="UP000683925">
    <property type="component" value="Unassembled WGS sequence"/>
</dbReference>
<dbReference type="Pfam" id="PF02493">
    <property type="entry name" value="MORN"/>
    <property type="match status" value="4"/>
</dbReference>
<evidence type="ECO:0000313" key="8">
    <source>
        <dbReference type="Proteomes" id="UP000683925"/>
    </source>
</evidence>
<evidence type="ECO:0000256" key="5">
    <source>
        <dbReference type="ARBA" id="ARBA00045851"/>
    </source>
</evidence>
<dbReference type="SMART" id="SM00698">
    <property type="entry name" value="MORN"/>
    <property type="match status" value="4"/>
</dbReference>
<name>A0A8S1Y6U5_PAROT</name>
<dbReference type="Pfam" id="PF00069">
    <property type="entry name" value="Pkinase"/>
    <property type="match status" value="1"/>
</dbReference>
<evidence type="ECO:0000259" key="6">
    <source>
        <dbReference type="PROSITE" id="PS50011"/>
    </source>
</evidence>
<sequence>MNTNFQITIQTFKQLHEPLQKLPKTCLFTELCKTKDNKITKKKIFQTKKAWLTWKESITRELIHQRTLSAMYPGKVLTILNYTVETINHQRNLYITYDCGDDVEPLFQYLNNNSVSFQEQTQIFEQLLQITCILHKSQFEHTNLKPNNILYKNKQVLITDFGSARTNYQNFLKQYSASAEKDWQNNLIFFYPQEYQIIMTEDNVDFREESWEKLKVEMSNKSFRKMIDTWALSMMMMQVFENNQILPNKLHDYYGLNNGLLLQKIEKLKQFSAGIYSEVIHSLVIQKIDPESVYQKFLKQKQMVKSESSSMESTFTIKQIFDLEPEDTYFPSYKPENYFLDKKEIKKIEEQYDDDASSVISSTYQIDVIGYTENKPNNLTQVPNLLPPLRGGQAGIGRQKPQTQKYDVAQNGQMIFGFQDKEAPKDDTKKRNTIMITNYDILNQQNQGSYFQEPPPLNGTKPHYPIQSEIYNNNENQNQISLKKVQDKPKEGRPSIVQNDPNVELELNKNKSLNPLSIISVADFVDKDSENNSPRFPQNQTSNFQFLEAQNLDAFKEKGDYYGGGGGDFINTFENFQIANLQPDNLLQFEDPNYNPNNTGRFIGSQDQLQPHKKFIDLLEIDDQDNQYKPPIQNQPNKEIIKPDQQEEANLIQVDPKDKKMPDQIIPQKGSLIILNANQNGIPIMEIRDLAKITKPLVPILQQTDDYDNLNNEDFKLVQISENDDNDKGFVEKEKRQSLIQIGKNDRQFQPISQIDDYIQEKPDGGKIPTNPYSLDVIKKILQEGVTQLSDQEQPGVIDNLKLIQKILSKVVQNITDPQEIFDHDLKPQEQIQVQQFLAEISNQNEQDMLKLIEDVNDTVDLIQQKQQVVHNIDNKEIEKNPLLLNLLNEEELKRVKQRNQGTKILTDKIDKLLEVKDDLKKFKQNPNMQNLLKKQQIDLLNKEELKIYQRLLEIMPKDKRQGDKILIQQREIQRRLDELQKQEKEEAIQKKLAAFLQDPSYDKLLLTNDLMQLTDDQKKKYQAALEDLLLKVPQRQQKSIQQQIDLLKKDNKKKADSKKIEISISEKQKNPSNEQQFKDAYMHVMKQLGEEEDGEVFSKNQYIRGFQQSSTSYQITDIIPDDCQKYSQQSTKRITKFYDFQGQKYKGQTLNDQPDGMGILRKEGVSSIYKGIFKQGKFYWGQVLEMNDDGLLTQYVGYYHQQYQVKHGRAKLKWYQPKREGLCGVYQFDDHDRYEGDFVLGYIHGKGKKIYKDLSEYEGDWKKNKRAGQGRLTLKNKEKKTITYEGEFQNDVQHGKDVKAIHHHQTGQDLVVQGEYRNGKPCGQHQLIFNKLPQRQIDY</sequence>